<protein>
    <submittedName>
        <fullName evidence="1">Uncharacterized protein</fullName>
    </submittedName>
</protein>
<dbReference type="AlphaFoldDB" id="A0AAE0BJ72"/>
<sequence>MTISVEWRPSCRRGVAAGGGSRGGGGGEWWGVARLRQSGWRAEWRVSGQIATKWPRRVVVSDGEWRLSGSGVAIAWRIGGSGASGGEVAAGVAGPVAVRWRRLAQSGDRPVREWQ</sequence>
<evidence type="ECO:0000313" key="1">
    <source>
        <dbReference type="EMBL" id="KAK3236674.1"/>
    </source>
</evidence>
<proteinExistence type="predicted"/>
<dbReference type="Proteomes" id="UP001190700">
    <property type="component" value="Unassembled WGS sequence"/>
</dbReference>
<gene>
    <name evidence="1" type="ORF">CYMTET_53199</name>
</gene>
<organism evidence="1 2">
    <name type="scientific">Cymbomonas tetramitiformis</name>
    <dbReference type="NCBI Taxonomy" id="36881"/>
    <lineage>
        <taxon>Eukaryota</taxon>
        <taxon>Viridiplantae</taxon>
        <taxon>Chlorophyta</taxon>
        <taxon>Pyramimonadophyceae</taxon>
        <taxon>Pyramimonadales</taxon>
        <taxon>Pyramimonadaceae</taxon>
        <taxon>Cymbomonas</taxon>
    </lineage>
</organism>
<keyword evidence="2" id="KW-1185">Reference proteome</keyword>
<evidence type="ECO:0000313" key="2">
    <source>
        <dbReference type="Proteomes" id="UP001190700"/>
    </source>
</evidence>
<comment type="caution">
    <text evidence="1">The sequence shown here is derived from an EMBL/GenBank/DDBJ whole genome shotgun (WGS) entry which is preliminary data.</text>
</comment>
<reference evidence="1 2" key="1">
    <citation type="journal article" date="2015" name="Genome Biol. Evol.">
        <title>Comparative Genomics of a Bacterivorous Green Alga Reveals Evolutionary Causalities and Consequences of Phago-Mixotrophic Mode of Nutrition.</title>
        <authorList>
            <person name="Burns J.A."/>
            <person name="Paasch A."/>
            <person name="Narechania A."/>
            <person name="Kim E."/>
        </authorList>
    </citation>
    <scope>NUCLEOTIDE SEQUENCE [LARGE SCALE GENOMIC DNA]</scope>
    <source>
        <strain evidence="1 2">PLY_AMNH</strain>
    </source>
</reference>
<name>A0AAE0BJ72_9CHLO</name>
<accession>A0AAE0BJ72</accession>
<dbReference type="EMBL" id="LGRX02034914">
    <property type="protein sequence ID" value="KAK3236674.1"/>
    <property type="molecule type" value="Genomic_DNA"/>
</dbReference>